<dbReference type="AlphaFoldDB" id="A0A7X3MKR5"/>
<dbReference type="Pfam" id="PF04343">
    <property type="entry name" value="DUF488"/>
    <property type="match status" value="1"/>
</dbReference>
<keyword evidence="2" id="KW-1185">Reference proteome</keyword>
<gene>
    <name evidence="1" type="ORF">GN277_23705</name>
</gene>
<name>A0A7X3MKR5_9FIRM</name>
<organism evidence="1 2">
    <name type="scientific">Sporofaciens musculi</name>
    <dbReference type="NCBI Taxonomy" id="2681861"/>
    <lineage>
        <taxon>Bacteria</taxon>
        <taxon>Bacillati</taxon>
        <taxon>Bacillota</taxon>
        <taxon>Clostridia</taxon>
        <taxon>Lachnospirales</taxon>
        <taxon>Lachnospiraceae</taxon>
        <taxon>Sporofaciens</taxon>
    </lineage>
</organism>
<evidence type="ECO:0000313" key="2">
    <source>
        <dbReference type="Proteomes" id="UP000460412"/>
    </source>
</evidence>
<dbReference type="RefSeq" id="WP_159754618.1">
    <property type="nucleotide sequence ID" value="NZ_WUQX01000001.1"/>
</dbReference>
<evidence type="ECO:0000313" key="1">
    <source>
        <dbReference type="EMBL" id="MXP78244.1"/>
    </source>
</evidence>
<dbReference type="EMBL" id="WUQX01000001">
    <property type="protein sequence ID" value="MXP78244.1"/>
    <property type="molecule type" value="Genomic_DNA"/>
</dbReference>
<dbReference type="InterPro" id="IPR007438">
    <property type="entry name" value="DUF488"/>
</dbReference>
<sequence length="133" mass="15568">MYSEEGYLDFEKNSHSDLFVKGMESVKLGLERGNNIVLMCTEKDPIDCHRAIMVARAFSLEGIDVKHILPNGKFQTQQELDRRLLNKYFPDRAQLSLFDYNDPVSDEENIKLAYRERNKEIGYHLKQKERAIV</sequence>
<comment type="caution">
    <text evidence="1">The sequence shown here is derived from an EMBL/GenBank/DDBJ whole genome shotgun (WGS) entry which is preliminary data.</text>
</comment>
<reference evidence="1 2" key="1">
    <citation type="submission" date="2019-12" db="EMBL/GenBank/DDBJ databases">
        <title>Sporaefaciens musculi gen. nov., sp. nov., a novel bacterium isolated from the caecum of an obese mouse.</title>
        <authorList>
            <person name="Rasmussen T.S."/>
            <person name="Streidl T."/>
            <person name="Hitch T.C.A."/>
            <person name="Wortmann E."/>
            <person name="Deptula P."/>
            <person name="Hansen M."/>
            <person name="Nielsen D.S."/>
            <person name="Clavel T."/>
            <person name="Vogensen F.K."/>
        </authorList>
    </citation>
    <scope>NUCLEOTIDE SEQUENCE [LARGE SCALE GENOMIC DNA]</scope>
    <source>
        <strain evidence="1 2">WCA-9-b2</strain>
    </source>
</reference>
<protein>
    <submittedName>
        <fullName evidence="1">DUF488 family protein</fullName>
    </submittedName>
</protein>
<accession>A0A7X3MKR5</accession>
<dbReference type="Proteomes" id="UP000460412">
    <property type="component" value="Unassembled WGS sequence"/>
</dbReference>
<proteinExistence type="predicted"/>